<proteinExistence type="predicted"/>
<dbReference type="EMBL" id="UINC01086383">
    <property type="protein sequence ID" value="SVC34784.1"/>
    <property type="molecule type" value="Genomic_DNA"/>
</dbReference>
<evidence type="ECO:0000259" key="1">
    <source>
        <dbReference type="PROSITE" id="PS50280"/>
    </source>
</evidence>
<organism evidence="2">
    <name type="scientific">marine metagenome</name>
    <dbReference type="NCBI Taxonomy" id="408172"/>
    <lineage>
        <taxon>unclassified sequences</taxon>
        <taxon>metagenomes</taxon>
        <taxon>ecological metagenomes</taxon>
    </lineage>
</organism>
<sequence length="117" mass="13334">MPDCLTIQKSEIHGLGLFATEDIPEGTNLGIAHVLIPHAEETFSQSYCRTPLGGFYNHSNTPNCEIKSNIKYFYNPASHHRLVTTIMELFTKKEIKEGQEITSNYILYKIDEIDEKT</sequence>
<dbReference type="CDD" id="cd08161">
    <property type="entry name" value="SET"/>
    <property type="match status" value="1"/>
</dbReference>
<evidence type="ECO:0000313" key="2">
    <source>
        <dbReference type="EMBL" id="SVC34784.1"/>
    </source>
</evidence>
<dbReference type="InterPro" id="IPR046341">
    <property type="entry name" value="SET_dom_sf"/>
</dbReference>
<feature type="domain" description="SET" evidence="1">
    <location>
        <begin position="3"/>
        <end position="106"/>
    </location>
</feature>
<dbReference type="InterPro" id="IPR001214">
    <property type="entry name" value="SET_dom"/>
</dbReference>
<dbReference type="AlphaFoldDB" id="A0A382LD25"/>
<dbReference type="SUPFAM" id="SSF82199">
    <property type="entry name" value="SET domain"/>
    <property type="match status" value="1"/>
</dbReference>
<reference evidence="2" key="1">
    <citation type="submission" date="2018-05" db="EMBL/GenBank/DDBJ databases">
        <authorList>
            <person name="Lanie J.A."/>
            <person name="Ng W.-L."/>
            <person name="Kazmierczak K.M."/>
            <person name="Andrzejewski T.M."/>
            <person name="Davidsen T.M."/>
            <person name="Wayne K.J."/>
            <person name="Tettelin H."/>
            <person name="Glass J.I."/>
            <person name="Rusch D."/>
            <person name="Podicherti R."/>
            <person name="Tsui H.-C.T."/>
            <person name="Winkler M.E."/>
        </authorList>
    </citation>
    <scope>NUCLEOTIDE SEQUENCE</scope>
</reference>
<gene>
    <name evidence="2" type="ORF">METZ01_LOCUS287638</name>
</gene>
<dbReference type="SMART" id="SM00317">
    <property type="entry name" value="SET"/>
    <property type="match status" value="1"/>
</dbReference>
<protein>
    <recommendedName>
        <fullName evidence="1">SET domain-containing protein</fullName>
    </recommendedName>
</protein>
<dbReference type="Gene3D" id="2.170.270.10">
    <property type="entry name" value="SET domain"/>
    <property type="match status" value="1"/>
</dbReference>
<dbReference type="PROSITE" id="PS50280">
    <property type="entry name" value="SET"/>
    <property type="match status" value="1"/>
</dbReference>
<dbReference type="Pfam" id="PF00856">
    <property type="entry name" value="SET"/>
    <property type="match status" value="1"/>
</dbReference>
<accession>A0A382LD25</accession>
<name>A0A382LD25_9ZZZZ</name>